<dbReference type="EMBL" id="PVWQ01000006">
    <property type="protein sequence ID" value="RDW78752.1"/>
    <property type="molecule type" value="Genomic_DNA"/>
</dbReference>
<dbReference type="NCBIfam" id="TIGR00251">
    <property type="entry name" value="DUF167 family protein"/>
    <property type="match status" value="1"/>
</dbReference>
<dbReference type="OrthoDB" id="244097at2759"/>
<dbReference type="PANTHER" id="PTHR13420">
    <property type="entry name" value="UPF0235 PROTEIN C15ORF40"/>
    <property type="match status" value="1"/>
</dbReference>
<dbReference type="Proteomes" id="UP000256690">
    <property type="component" value="Unassembled WGS sequence"/>
</dbReference>
<proteinExistence type="inferred from homology"/>
<dbReference type="PANTHER" id="PTHR13420:SF7">
    <property type="entry name" value="UPF0235 PROTEIN C15ORF40"/>
    <property type="match status" value="1"/>
</dbReference>
<dbReference type="AlphaFoldDB" id="A0A3D8RXF8"/>
<dbReference type="Gene3D" id="3.30.1200.10">
    <property type="entry name" value="YggU-like"/>
    <property type="match status" value="1"/>
</dbReference>
<dbReference type="GO" id="GO:0005737">
    <property type="term" value="C:cytoplasm"/>
    <property type="evidence" value="ECO:0007669"/>
    <property type="project" value="TreeGrafter"/>
</dbReference>
<evidence type="ECO:0008006" key="4">
    <source>
        <dbReference type="Google" id="ProtNLM"/>
    </source>
</evidence>
<name>A0A3D8RXF8_9EURO</name>
<dbReference type="InterPro" id="IPR003746">
    <property type="entry name" value="DUF167"/>
</dbReference>
<keyword evidence="3" id="KW-1185">Reference proteome</keyword>
<organism evidence="2 3">
    <name type="scientific">Aspergillus mulundensis</name>
    <dbReference type="NCBI Taxonomy" id="1810919"/>
    <lineage>
        <taxon>Eukaryota</taxon>
        <taxon>Fungi</taxon>
        <taxon>Dikarya</taxon>
        <taxon>Ascomycota</taxon>
        <taxon>Pezizomycotina</taxon>
        <taxon>Eurotiomycetes</taxon>
        <taxon>Eurotiomycetidae</taxon>
        <taxon>Eurotiales</taxon>
        <taxon>Aspergillaceae</taxon>
        <taxon>Aspergillus</taxon>
        <taxon>Aspergillus subgen. Nidulantes</taxon>
    </lineage>
</organism>
<dbReference type="GeneID" id="38115974"/>
<evidence type="ECO:0000313" key="3">
    <source>
        <dbReference type="Proteomes" id="UP000256690"/>
    </source>
</evidence>
<dbReference type="SUPFAM" id="SSF69786">
    <property type="entry name" value="YggU-like"/>
    <property type="match status" value="1"/>
</dbReference>
<comment type="similarity">
    <text evidence="1">Belongs to the UPF0235 family.</text>
</comment>
<evidence type="ECO:0000256" key="1">
    <source>
        <dbReference type="ARBA" id="ARBA00010364"/>
    </source>
</evidence>
<dbReference type="STRING" id="1810919.A0A3D8RXF8"/>
<evidence type="ECO:0000313" key="2">
    <source>
        <dbReference type="EMBL" id="RDW78752.1"/>
    </source>
</evidence>
<comment type="caution">
    <text evidence="2">The sequence shown here is derived from an EMBL/GenBank/DDBJ whole genome shotgun (WGS) entry which is preliminary data.</text>
</comment>
<accession>A0A3D8RXF8</accession>
<dbReference type="InterPro" id="IPR036591">
    <property type="entry name" value="YggU-like_sf"/>
</dbReference>
<dbReference type="HAMAP" id="MF_00634">
    <property type="entry name" value="UPF0235"/>
    <property type="match status" value="1"/>
</dbReference>
<sequence>MPPCSMLRLIQTATVIHRNKSQKLMKRYSLQISCRVKPNASGDREGVTAVGTEKVDVCVSAVPKKGEANAAVSRVFAKVFGVAKSDVEVTHGLTSRDKVLCIFDLNIGAESEEEFLQRAGQKLQDAVIRK</sequence>
<dbReference type="Pfam" id="PF02594">
    <property type="entry name" value="DUF167"/>
    <property type="match status" value="1"/>
</dbReference>
<reference evidence="2 3" key="1">
    <citation type="journal article" date="2018" name="IMA Fungus">
        <title>IMA Genome-F 9: Draft genome sequence of Annulohypoxylon stygium, Aspergillus mulundensis, Berkeleyomyces basicola (syn. Thielaviopsis basicola), Ceratocystis smalleyi, two Cercospora beticola strains, Coleophoma cylindrospora, Fusarium fracticaudum, Phialophora cf. hyalina, and Morchella septimelata.</title>
        <authorList>
            <person name="Wingfield B.D."/>
            <person name="Bills G.F."/>
            <person name="Dong Y."/>
            <person name="Huang W."/>
            <person name="Nel W.J."/>
            <person name="Swalarsk-Parry B.S."/>
            <person name="Vaghefi N."/>
            <person name="Wilken P.M."/>
            <person name="An Z."/>
            <person name="de Beer Z.W."/>
            <person name="De Vos L."/>
            <person name="Chen L."/>
            <person name="Duong T.A."/>
            <person name="Gao Y."/>
            <person name="Hammerbacher A."/>
            <person name="Kikkert J.R."/>
            <person name="Li Y."/>
            <person name="Li H."/>
            <person name="Li K."/>
            <person name="Li Q."/>
            <person name="Liu X."/>
            <person name="Ma X."/>
            <person name="Naidoo K."/>
            <person name="Pethybridge S.J."/>
            <person name="Sun J."/>
            <person name="Steenkamp E.T."/>
            <person name="van der Nest M.A."/>
            <person name="van Wyk S."/>
            <person name="Wingfield M.J."/>
            <person name="Xiong C."/>
            <person name="Yue Q."/>
            <person name="Zhang X."/>
        </authorList>
    </citation>
    <scope>NUCLEOTIDE SEQUENCE [LARGE SCALE GENOMIC DNA]</scope>
    <source>
        <strain evidence="2 3">DSM 5745</strain>
    </source>
</reference>
<gene>
    <name evidence="2" type="ORF">DSM5745_05604</name>
</gene>
<protein>
    <recommendedName>
        <fullName evidence="4">YggU family protein</fullName>
    </recommendedName>
</protein>
<dbReference type="RefSeq" id="XP_026603452.1">
    <property type="nucleotide sequence ID" value="XM_026747620.1"/>
</dbReference>
<dbReference type="SMART" id="SM01152">
    <property type="entry name" value="DUF167"/>
    <property type="match status" value="1"/>
</dbReference>